<keyword evidence="1" id="KW-0175">Coiled coil</keyword>
<protein>
    <submittedName>
        <fullName evidence="3">Uncharacterized protein</fullName>
    </submittedName>
</protein>
<accession>A0A377J032</accession>
<organism evidence="3 4">
    <name type="scientific">Haemophilus pittmaniae</name>
    <dbReference type="NCBI Taxonomy" id="249188"/>
    <lineage>
        <taxon>Bacteria</taxon>
        <taxon>Pseudomonadati</taxon>
        <taxon>Pseudomonadota</taxon>
        <taxon>Gammaproteobacteria</taxon>
        <taxon>Pasteurellales</taxon>
        <taxon>Pasteurellaceae</taxon>
        <taxon>Haemophilus</taxon>
    </lineage>
</organism>
<feature type="coiled-coil region" evidence="1">
    <location>
        <begin position="190"/>
        <end position="217"/>
    </location>
</feature>
<keyword evidence="4" id="KW-1185">Reference proteome</keyword>
<dbReference type="RefSeq" id="WP_181811479.1">
    <property type="nucleotide sequence ID" value="NZ_UGHS01000004.1"/>
</dbReference>
<evidence type="ECO:0000256" key="1">
    <source>
        <dbReference type="SAM" id="Coils"/>
    </source>
</evidence>
<evidence type="ECO:0000313" key="4">
    <source>
        <dbReference type="Proteomes" id="UP000255264"/>
    </source>
</evidence>
<sequence length="716" mass="80294">MSKKTIGLTLSAVVVALGIGAQFYTNHKVDQVLANFPYSLDTQLSLQVAQTGKNFLSRELTFSLQNSDKQSTDIITTKLTTLPFFITAESRLSEQLTRQLNKNLNINLDKTVINSKFSPVGDYLQSDVSAEFRDFANKSQNLLMTLHLLKTQEVKLSTSLSGFNYDNNSKLEKIDGRLRLIPTARNQYDLAEVELTAEKAEADLLNGENTKIQLKNATYKFAVNHTANGQKRDLNTQFSSDILRLSNKNRTNEENQTTIGGLNLSLRQEGVPNSLNFYNEFKKLDPNHQNAKELINLLTAIFTQNEHFDGKLSVLSVNVPKNNQPYFNLTNAALSLNQNNTDLNYADIDLTLNAESVKQTPADTNKQWQANNFALSYQLKDLNLTNELAFMPYYLALFNQTEPPAKDNSEFLRLKDNWVKGAATSGEGNLNVQLGAFDYAELKLEKVQFSEKYASLDNDQYDETLSLNAAKVSLPKYAVQLEDFKFNLPLKINHHQNFAAAQFCNNGLYSVLCRTQLSSATLQKYQNNQWKDLDMIADNVGLTFNLNTYPETQAYPVALDLDAIISPAEDDKNSPLGNVEATAHLNLAKGLIDETNEAVLKIKNDTPFWQYLRLSIKPQGRLAPEFVEEGEKYQLTFEKNENGYLINGKSSEDLRQEREMLQNENADESEPMEAEPAEAEPAEAEPAEAEPAAESQPAEVKPETTPETAPPEKTTP</sequence>
<dbReference type="AlphaFoldDB" id="A0A377J032"/>
<dbReference type="EMBL" id="UGHS01000004">
    <property type="protein sequence ID" value="STO93598.1"/>
    <property type="molecule type" value="Genomic_DNA"/>
</dbReference>
<feature type="region of interest" description="Disordered" evidence="2">
    <location>
        <begin position="658"/>
        <end position="716"/>
    </location>
</feature>
<feature type="compositionally biased region" description="Acidic residues" evidence="2">
    <location>
        <begin position="665"/>
        <end position="688"/>
    </location>
</feature>
<feature type="compositionally biased region" description="Low complexity" evidence="2">
    <location>
        <begin position="689"/>
        <end position="716"/>
    </location>
</feature>
<name>A0A377J032_9PAST</name>
<dbReference type="Proteomes" id="UP000255264">
    <property type="component" value="Unassembled WGS sequence"/>
</dbReference>
<evidence type="ECO:0000256" key="2">
    <source>
        <dbReference type="SAM" id="MobiDB-lite"/>
    </source>
</evidence>
<gene>
    <name evidence="3" type="ORF">NCTC13335_01482</name>
</gene>
<evidence type="ECO:0000313" key="3">
    <source>
        <dbReference type="EMBL" id="STO93598.1"/>
    </source>
</evidence>
<proteinExistence type="predicted"/>
<reference evidence="3 4" key="1">
    <citation type="submission" date="2018-06" db="EMBL/GenBank/DDBJ databases">
        <authorList>
            <consortium name="Pathogen Informatics"/>
            <person name="Doyle S."/>
        </authorList>
    </citation>
    <scope>NUCLEOTIDE SEQUENCE [LARGE SCALE GENOMIC DNA]</scope>
    <source>
        <strain evidence="3 4">NCTC13335</strain>
    </source>
</reference>